<keyword evidence="2" id="KW-1185">Reference proteome</keyword>
<proteinExistence type="predicted"/>
<evidence type="ECO:0000313" key="1">
    <source>
        <dbReference type="EMBL" id="KAK2095290.1"/>
    </source>
</evidence>
<dbReference type="EMBL" id="JASSZA010000013">
    <property type="protein sequence ID" value="KAK2095290.1"/>
    <property type="molecule type" value="Genomic_DNA"/>
</dbReference>
<sequence length="77" mass="8405">CSLGPKASHPEMLPRLQLLGEPIMAITDDSFSQLSHRSLCSPHLPEQYSTTLDSPGSFLSNIFVSCCEMLLLPVMGK</sequence>
<comment type="caution">
    <text evidence="1">The sequence shown here is derived from an EMBL/GenBank/DDBJ whole genome shotgun (WGS) entry which is preliminary data.</text>
</comment>
<accession>A0ABQ9UET8</accession>
<organism evidence="1 2">
    <name type="scientific">Saguinus oedipus</name>
    <name type="common">Cotton-top tamarin</name>
    <name type="synonym">Oedipomidas oedipus</name>
    <dbReference type="NCBI Taxonomy" id="9490"/>
    <lineage>
        <taxon>Eukaryota</taxon>
        <taxon>Metazoa</taxon>
        <taxon>Chordata</taxon>
        <taxon>Craniata</taxon>
        <taxon>Vertebrata</taxon>
        <taxon>Euteleostomi</taxon>
        <taxon>Mammalia</taxon>
        <taxon>Eutheria</taxon>
        <taxon>Euarchontoglires</taxon>
        <taxon>Primates</taxon>
        <taxon>Haplorrhini</taxon>
        <taxon>Platyrrhini</taxon>
        <taxon>Cebidae</taxon>
        <taxon>Callitrichinae</taxon>
        <taxon>Saguinus</taxon>
    </lineage>
</organism>
<evidence type="ECO:0000313" key="2">
    <source>
        <dbReference type="Proteomes" id="UP001266305"/>
    </source>
</evidence>
<protein>
    <submittedName>
        <fullName evidence="1">Uncharacterized protein</fullName>
    </submittedName>
</protein>
<reference evidence="1 2" key="1">
    <citation type="submission" date="2023-05" db="EMBL/GenBank/DDBJ databases">
        <title>B98-5 Cell Line De Novo Hybrid Assembly: An Optical Mapping Approach.</title>
        <authorList>
            <person name="Kananen K."/>
            <person name="Auerbach J.A."/>
            <person name="Kautto E."/>
            <person name="Blachly J.S."/>
        </authorList>
    </citation>
    <scope>NUCLEOTIDE SEQUENCE [LARGE SCALE GENOMIC DNA]</scope>
    <source>
        <strain evidence="1">B95-8</strain>
        <tissue evidence="1">Cell line</tissue>
    </source>
</reference>
<gene>
    <name evidence="1" type="ORF">P7K49_026706</name>
</gene>
<name>A0ABQ9UET8_SAGOE</name>
<dbReference type="Proteomes" id="UP001266305">
    <property type="component" value="Unassembled WGS sequence"/>
</dbReference>
<feature type="non-terminal residue" evidence="1">
    <location>
        <position position="1"/>
    </location>
</feature>